<proteinExistence type="predicted"/>
<evidence type="ECO:0008006" key="2">
    <source>
        <dbReference type="Google" id="ProtNLM"/>
    </source>
</evidence>
<dbReference type="AlphaFoldDB" id="A0A3P3XGU5"/>
<dbReference type="NCBIfam" id="TIGR04256">
    <property type="entry name" value="GxxExxY"/>
    <property type="match status" value="1"/>
</dbReference>
<accession>A0A3P3XGU5</accession>
<organism evidence="1">
    <name type="scientific">uncultured spirochete</name>
    <dbReference type="NCBI Taxonomy" id="156406"/>
    <lineage>
        <taxon>Bacteria</taxon>
        <taxon>Pseudomonadati</taxon>
        <taxon>Spirochaetota</taxon>
        <taxon>Spirochaetia</taxon>
        <taxon>Spirochaetales</taxon>
        <taxon>environmental samples</taxon>
    </lineage>
</organism>
<protein>
    <recommendedName>
        <fullName evidence="2">GxxExxY protein</fullName>
    </recommendedName>
</protein>
<sequence>MMDNEEITRKIIACAFQVHNSLGGGFLESVYRNALLIELSGAGLSVIKEKPISVFYQNHLVGSFYADIIVEDSVVLELKAIEALAKVHEVQLVNYLKATGYDLGLLINFGPLRVDVKRKTRVFMPGLDRARRDEQDGTG</sequence>
<dbReference type="EMBL" id="FWDM01000010">
    <property type="protein sequence ID" value="SLM11142.1"/>
    <property type="molecule type" value="Genomic_DNA"/>
</dbReference>
<reference evidence="1" key="1">
    <citation type="submission" date="2017-02" db="EMBL/GenBank/DDBJ databases">
        <authorList>
            <person name="Regsiter A."/>
            <person name="William W."/>
        </authorList>
    </citation>
    <scope>NUCLEOTIDE SEQUENCE</scope>
    <source>
        <strain evidence="1">Bib</strain>
    </source>
</reference>
<evidence type="ECO:0000313" key="1">
    <source>
        <dbReference type="EMBL" id="SLM11142.1"/>
    </source>
</evidence>
<gene>
    <name evidence="1" type="ORF">SPIROBIBN47_180015</name>
</gene>
<name>A0A3P3XGU5_9SPIR</name>
<dbReference type="InterPro" id="IPR026350">
    <property type="entry name" value="GxxExxY"/>
</dbReference>
<dbReference type="Pfam" id="PF13366">
    <property type="entry name" value="PDDEXK_3"/>
    <property type="match status" value="1"/>
</dbReference>